<accession>A0ABT2PPW0</accession>
<dbReference type="Gene3D" id="3.40.1440.10">
    <property type="entry name" value="GIY-YIG endonuclease"/>
    <property type="match status" value="1"/>
</dbReference>
<dbReference type="InterPro" id="IPR035901">
    <property type="entry name" value="GIY-YIG_endonuc_sf"/>
</dbReference>
<dbReference type="EMBL" id="JAODYH010000004">
    <property type="protein sequence ID" value="MCT9811148.1"/>
    <property type="molecule type" value="Genomic_DNA"/>
</dbReference>
<reference evidence="1 2" key="1">
    <citation type="submission" date="2022-09" db="EMBL/GenBank/DDBJ databases">
        <title>Draft genome of isolate Be4.</title>
        <authorList>
            <person name="Sanchez-Castro I."/>
            <person name="Martinez-Rodriguez P."/>
            <person name="Descostes M."/>
            <person name="Merroun M."/>
        </authorList>
    </citation>
    <scope>NUCLEOTIDE SEQUENCE [LARGE SCALE GENOMIC DNA]</scope>
    <source>
        <strain evidence="1 2">Be4</strain>
    </source>
</reference>
<dbReference type="Proteomes" id="UP001525968">
    <property type="component" value="Unassembled WGS sequence"/>
</dbReference>
<organism evidence="1 2">
    <name type="scientific">Acidovorax bellezanensis</name>
    <dbReference type="NCBI Taxonomy" id="2976702"/>
    <lineage>
        <taxon>Bacteria</taxon>
        <taxon>Pseudomonadati</taxon>
        <taxon>Pseudomonadota</taxon>
        <taxon>Betaproteobacteria</taxon>
        <taxon>Burkholderiales</taxon>
        <taxon>Comamonadaceae</taxon>
        <taxon>Acidovorax</taxon>
    </lineage>
</organism>
<dbReference type="RefSeq" id="WP_261500337.1">
    <property type="nucleotide sequence ID" value="NZ_JAODYH010000004.1"/>
</dbReference>
<gene>
    <name evidence="1" type="ORF">N0K08_10925</name>
</gene>
<keyword evidence="2" id="KW-1185">Reference proteome</keyword>
<proteinExistence type="predicted"/>
<comment type="caution">
    <text evidence="1">The sequence shown here is derived from an EMBL/GenBank/DDBJ whole genome shotgun (WGS) entry which is preliminary data.</text>
</comment>
<evidence type="ECO:0000313" key="1">
    <source>
        <dbReference type="EMBL" id="MCT9811148.1"/>
    </source>
</evidence>
<dbReference type="CDD" id="cd10451">
    <property type="entry name" value="GIY-YIG_LuxR_like"/>
    <property type="match status" value="1"/>
</dbReference>
<evidence type="ECO:0000313" key="2">
    <source>
        <dbReference type="Proteomes" id="UP001525968"/>
    </source>
</evidence>
<sequence length="120" mass="13758">MTHRKELKRQYLETTTRAGVYAIRNRITGRALIAGSTNAQGTLNRHHFELRHGQHRNAQLALDWRAHGEASFLFEVLDLLKPSDDPAFDAAQELEMLVGLWRQEIPCQGELGYDQPKRHA</sequence>
<protein>
    <submittedName>
        <fullName evidence="1">GIY-YIG nuclease family protein</fullName>
    </submittedName>
</protein>
<name>A0ABT2PPW0_9BURK</name>